<gene>
    <name evidence="11" type="primary">hisG</name>
    <name evidence="14" type="ORF">SAMN05216233_11359</name>
</gene>
<dbReference type="InterPro" id="IPR011322">
    <property type="entry name" value="N-reg_PII-like_a/b"/>
</dbReference>
<dbReference type="EC" id="2.4.2.17" evidence="4 11"/>
<dbReference type="HAMAP" id="MF_00079">
    <property type="entry name" value="HisG_Long"/>
    <property type="match status" value="1"/>
</dbReference>
<dbReference type="GO" id="GO:0003879">
    <property type="term" value="F:ATP phosphoribosyltransferase activity"/>
    <property type="evidence" value="ECO:0007669"/>
    <property type="project" value="UniProtKB-UniRule"/>
</dbReference>
<name>A0A1G5HBK1_9BACT</name>
<accession>A0A1G5HBK1</accession>
<keyword evidence="15" id="KW-1185">Reference proteome</keyword>
<evidence type="ECO:0000256" key="5">
    <source>
        <dbReference type="ARBA" id="ARBA00020998"/>
    </source>
</evidence>
<keyword evidence="11" id="KW-0460">Magnesium</keyword>
<dbReference type="GO" id="GO:0000287">
    <property type="term" value="F:magnesium ion binding"/>
    <property type="evidence" value="ECO:0007669"/>
    <property type="project" value="UniProtKB-UniRule"/>
</dbReference>
<dbReference type="STRING" id="419481.SAMN05216233_11359"/>
<dbReference type="OrthoDB" id="9801867at2"/>
<dbReference type="NCBIfam" id="TIGR03455">
    <property type="entry name" value="HisG_C-term"/>
    <property type="match status" value="1"/>
</dbReference>
<evidence type="ECO:0000313" key="14">
    <source>
        <dbReference type="EMBL" id="SCY60869.1"/>
    </source>
</evidence>
<dbReference type="AlphaFoldDB" id="A0A1G5HBK1"/>
<comment type="similarity">
    <text evidence="3 11">Belongs to the ATP phosphoribosyltransferase family. Long subfamily.</text>
</comment>
<keyword evidence="6 11" id="KW-0028">Amino-acid biosynthesis</keyword>
<dbReference type="PANTHER" id="PTHR21403:SF8">
    <property type="entry name" value="ATP PHOSPHORIBOSYLTRANSFERASE"/>
    <property type="match status" value="1"/>
</dbReference>
<evidence type="ECO:0000256" key="6">
    <source>
        <dbReference type="ARBA" id="ARBA00022605"/>
    </source>
</evidence>
<feature type="domain" description="ATP phosphoribosyltransferase catalytic" evidence="12">
    <location>
        <begin position="49"/>
        <end position="203"/>
    </location>
</feature>
<comment type="pathway">
    <text evidence="2 11">Amino-acid biosynthesis; L-histidine biosynthesis; L-histidine from 5-phospho-alpha-D-ribose 1-diphosphate: step 1/9.</text>
</comment>
<organism evidence="14 15">
    <name type="scientific">Desulfoluna spongiiphila</name>
    <dbReference type="NCBI Taxonomy" id="419481"/>
    <lineage>
        <taxon>Bacteria</taxon>
        <taxon>Pseudomonadati</taxon>
        <taxon>Thermodesulfobacteriota</taxon>
        <taxon>Desulfobacteria</taxon>
        <taxon>Desulfobacterales</taxon>
        <taxon>Desulfolunaceae</taxon>
        <taxon>Desulfoluna</taxon>
    </lineage>
</organism>
<comment type="catalytic activity">
    <reaction evidence="1 11">
        <text>1-(5-phospho-beta-D-ribosyl)-ATP + diphosphate = 5-phospho-alpha-D-ribose 1-diphosphate + ATP</text>
        <dbReference type="Rhea" id="RHEA:18473"/>
        <dbReference type="ChEBI" id="CHEBI:30616"/>
        <dbReference type="ChEBI" id="CHEBI:33019"/>
        <dbReference type="ChEBI" id="CHEBI:58017"/>
        <dbReference type="ChEBI" id="CHEBI:73183"/>
        <dbReference type="EC" id="2.4.2.17"/>
    </reaction>
</comment>
<evidence type="ECO:0000256" key="9">
    <source>
        <dbReference type="ARBA" id="ARBA00023102"/>
    </source>
</evidence>
<comment type="cofactor">
    <cofactor evidence="11">
        <name>Mg(2+)</name>
        <dbReference type="ChEBI" id="CHEBI:18420"/>
    </cofactor>
</comment>
<dbReference type="NCBIfam" id="TIGR00070">
    <property type="entry name" value="hisG"/>
    <property type="match status" value="1"/>
</dbReference>
<dbReference type="GO" id="GO:0005524">
    <property type="term" value="F:ATP binding"/>
    <property type="evidence" value="ECO:0007669"/>
    <property type="project" value="UniProtKB-KW"/>
</dbReference>
<dbReference type="Pfam" id="PF08029">
    <property type="entry name" value="HisG_C"/>
    <property type="match status" value="1"/>
</dbReference>
<comment type="function">
    <text evidence="10 11">Catalyzes the condensation of ATP and 5-phosphoribose 1-diphosphate to form N'-(5'-phosphoribosyl)-ATP (PR-ATP). Has a crucial role in the pathway because the rate of histidine biosynthesis seems to be controlled primarily by regulation of HisG enzymatic activity.</text>
</comment>
<keyword evidence="9 11" id="KW-0368">Histidine biosynthesis</keyword>
<dbReference type="Proteomes" id="UP000198870">
    <property type="component" value="Unassembled WGS sequence"/>
</dbReference>
<keyword evidence="11" id="KW-0547">Nucleotide-binding</keyword>
<keyword evidence="11" id="KW-0963">Cytoplasm</keyword>
<comment type="activity regulation">
    <text evidence="11">Feedback inhibited by histidine.</text>
</comment>
<reference evidence="14 15" key="1">
    <citation type="submission" date="2016-10" db="EMBL/GenBank/DDBJ databases">
        <authorList>
            <person name="de Groot N.N."/>
        </authorList>
    </citation>
    <scope>NUCLEOTIDE SEQUENCE [LARGE SCALE GENOMIC DNA]</scope>
    <source>
        <strain evidence="14 15">AA1</strain>
    </source>
</reference>
<dbReference type="PANTHER" id="PTHR21403">
    <property type="entry name" value="ATP PHOSPHORIBOSYLTRANSFERASE ATP-PRTASE"/>
    <property type="match status" value="1"/>
</dbReference>
<keyword evidence="8 11" id="KW-0808">Transferase</keyword>
<evidence type="ECO:0000259" key="12">
    <source>
        <dbReference type="Pfam" id="PF01634"/>
    </source>
</evidence>
<dbReference type="GO" id="GO:0005737">
    <property type="term" value="C:cytoplasm"/>
    <property type="evidence" value="ECO:0007669"/>
    <property type="project" value="UniProtKB-SubCell"/>
</dbReference>
<sequence>MLKIALPNKGSLSEESRALISEAGYNCRRYSRELKVTDVENQVEFIFLRPRDIAVYVQSGIIDLGITGRDLAMDSESELDELLSLGFGRSKFCYAVPEESLLTPEGFNGKRIATSYPGIVGQDLKRRNIDAKIIKLDGAIEISINLGVADAIADVVQTGRTMAEAGLRISGKPIMDSEALLVTRKGRLETLTAPEQMFIERLKGIVVARQYVMVEYDVAGESLEKACAVTPGIEAPTVAPLRREGWFAVKAMAPKKDLNTIMDHLVDVGAKGVIATDIRTCRL</sequence>
<evidence type="ECO:0000256" key="10">
    <source>
        <dbReference type="ARBA" id="ARBA00024861"/>
    </source>
</evidence>
<dbReference type="InterPro" id="IPR018198">
    <property type="entry name" value="ATP_PRibTrfase_CS"/>
</dbReference>
<keyword evidence="11" id="KW-0067">ATP-binding</keyword>
<dbReference type="UniPathway" id="UPA00031">
    <property type="reaction ID" value="UER00006"/>
</dbReference>
<evidence type="ECO:0000256" key="3">
    <source>
        <dbReference type="ARBA" id="ARBA00007955"/>
    </source>
</evidence>
<evidence type="ECO:0000313" key="15">
    <source>
        <dbReference type="Proteomes" id="UP000198870"/>
    </source>
</evidence>
<dbReference type="InterPro" id="IPR013820">
    <property type="entry name" value="ATP_PRibTrfase_cat"/>
</dbReference>
<dbReference type="InterPro" id="IPR015867">
    <property type="entry name" value="N-reg_PII/ATP_PRibTrfase_C"/>
</dbReference>
<dbReference type="Pfam" id="PF01634">
    <property type="entry name" value="HisG"/>
    <property type="match status" value="1"/>
</dbReference>
<dbReference type="GO" id="GO:0000105">
    <property type="term" value="P:L-histidine biosynthetic process"/>
    <property type="evidence" value="ECO:0007669"/>
    <property type="project" value="UniProtKB-UniRule"/>
</dbReference>
<dbReference type="SUPFAM" id="SSF54913">
    <property type="entry name" value="GlnB-like"/>
    <property type="match status" value="1"/>
</dbReference>
<dbReference type="EMBL" id="FMUX01000013">
    <property type="protein sequence ID" value="SCY60869.1"/>
    <property type="molecule type" value="Genomic_DNA"/>
</dbReference>
<feature type="domain" description="Histidine biosynthesis HisG C-terminal" evidence="13">
    <location>
        <begin position="208"/>
        <end position="279"/>
    </location>
</feature>
<keyword evidence="7 11" id="KW-0328">Glycosyltransferase</keyword>
<evidence type="ECO:0000256" key="7">
    <source>
        <dbReference type="ARBA" id="ARBA00022676"/>
    </source>
</evidence>
<evidence type="ECO:0000259" key="13">
    <source>
        <dbReference type="Pfam" id="PF08029"/>
    </source>
</evidence>
<evidence type="ECO:0000256" key="8">
    <source>
        <dbReference type="ARBA" id="ARBA00022679"/>
    </source>
</evidence>
<dbReference type="Gene3D" id="3.40.190.10">
    <property type="entry name" value="Periplasmic binding protein-like II"/>
    <property type="match status" value="2"/>
</dbReference>
<dbReference type="Gene3D" id="3.30.70.120">
    <property type="match status" value="1"/>
</dbReference>
<keyword evidence="11" id="KW-0479">Metal-binding</keyword>
<evidence type="ECO:0000256" key="11">
    <source>
        <dbReference type="HAMAP-Rule" id="MF_00079"/>
    </source>
</evidence>
<protein>
    <recommendedName>
        <fullName evidence="5 11">ATP phosphoribosyltransferase</fullName>
        <shortName evidence="11">ATP-PRT</shortName>
        <shortName evidence="11">ATP-PRTase</shortName>
        <ecNumber evidence="4 11">2.4.2.17</ecNumber>
    </recommendedName>
</protein>
<dbReference type="PROSITE" id="PS01316">
    <property type="entry name" value="ATP_P_PHORIBOSYLTR"/>
    <property type="match status" value="1"/>
</dbReference>
<dbReference type="SUPFAM" id="SSF53850">
    <property type="entry name" value="Periplasmic binding protein-like II"/>
    <property type="match status" value="1"/>
</dbReference>
<dbReference type="InterPro" id="IPR020621">
    <property type="entry name" value="ATP-PRT_HisG_long"/>
</dbReference>
<evidence type="ECO:0000256" key="4">
    <source>
        <dbReference type="ARBA" id="ARBA00011946"/>
    </source>
</evidence>
<proteinExistence type="inferred from homology"/>
<dbReference type="RefSeq" id="WP_092212228.1">
    <property type="nucleotide sequence ID" value="NZ_FMUX01000013.1"/>
</dbReference>
<dbReference type="InterPro" id="IPR001348">
    <property type="entry name" value="ATP_PRibTrfase_HisG"/>
</dbReference>
<evidence type="ECO:0000256" key="1">
    <source>
        <dbReference type="ARBA" id="ARBA00000915"/>
    </source>
</evidence>
<dbReference type="InterPro" id="IPR013115">
    <property type="entry name" value="HisG_C"/>
</dbReference>
<comment type="subcellular location">
    <subcellularLocation>
        <location evidence="11">Cytoplasm</location>
    </subcellularLocation>
</comment>
<evidence type="ECO:0000256" key="2">
    <source>
        <dbReference type="ARBA" id="ARBA00004667"/>
    </source>
</evidence>